<dbReference type="Proteomes" id="UP000472274">
    <property type="component" value="Unplaced"/>
</dbReference>
<reference evidence="1" key="1">
    <citation type="submission" date="2025-08" db="UniProtKB">
        <authorList>
            <consortium name="Ensembl"/>
        </authorList>
    </citation>
    <scope>IDENTIFICATION</scope>
</reference>
<dbReference type="AlphaFoldDB" id="A0A674J8L3"/>
<name>A0A674J8L3_9SAUR</name>
<dbReference type="InParanoid" id="A0A674J8L3"/>
<evidence type="ECO:0000313" key="2">
    <source>
        <dbReference type="Proteomes" id="UP000472274"/>
    </source>
</evidence>
<dbReference type="Ensembl" id="ENSTMTT00000016831.1">
    <property type="protein sequence ID" value="ENSTMTP00000016257.1"/>
    <property type="gene ID" value="ENSTMTG00000011879.1"/>
</dbReference>
<evidence type="ECO:0008006" key="3">
    <source>
        <dbReference type="Google" id="ProtNLM"/>
    </source>
</evidence>
<organism evidence="1 2">
    <name type="scientific">Terrapene triunguis</name>
    <name type="common">Three-toed box turtle</name>
    <dbReference type="NCBI Taxonomy" id="2587831"/>
    <lineage>
        <taxon>Eukaryota</taxon>
        <taxon>Metazoa</taxon>
        <taxon>Chordata</taxon>
        <taxon>Craniata</taxon>
        <taxon>Vertebrata</taxon>
        <taxon>Euteleostomi</taxon>
        <taxon>Archelosauria</taxon>
        <taxon>Testudinata</taxon>
        <taxon>Testudines</taxon>
        <taxon>Cryptodira</taxon>
        <taxon>Durocryptodira</taxon>
        <taxon>Testudinoidea</taxon>
        <taxon>Emydidae</taxon>
        <taxon>Terrapene</taxon>
    </lineage>
</organism>
<proteinExistence type="predicted"/>
<evidence type="ECO:0000313" key="1">
    <source>
        <dbReference type="Ensembl" id="ENSTMTP00000016257.1"/>
    </source>
</evidence>
<accession>A0A674J8L3</accession>
<sequence length="167" mass="18409">PSPVRWVSLQGIFLVYDISSERSYQHIMKWASDVDEVGVGSEPLQGHGALPVRGVGWRWPAVWGMGSRGLCQCAQWICSGGQWAARSADCRWHVAHAVGCRRRARPACESSEQQGTRGWRVGSGRGCRAQISPMGTVGPVAMSRVERLVCIGCLVTRWEQLRHSPRG</sequence>
<protein>
    <recommendedName>
        <fullName evidence="3">RAB15, member RAS oncogene family</fullName>
    </recommendedName>
</protein>
<reference evidence="1" key="2">
    <citation type="submission" date="2025-09" db="UniProtKB">
        <authorList>
            <consortium name="Ensembl"/>
        </authorList>
    </citation>
    <scope>IDENTIFICATION</scope>
</reference>
<keyword evidence="2" id="KW-1185">Reference proteome</keyword>